<protein>
    <submittedName>
        <fullName evidence="1">Uncharacterized protein</fullName>
    </submittedName>
</protein>
<accession>A0A1C7NVX3</accession>
<proteinExistence type="predicted"/>
<comment type="caution">
    <text evidence="1">The sequence shown here is derived from an EMBL/GenBank/DDBJ whole genome shotgun (WGS) entry which is preliminary data.</text>
</comment>
<sequence length="67" mass="8133">MDCQAIERYQPMPERRTEGWRSMLARLLYSLRPNYPKLDLEVMSDYMKRDMGFMDGRDPRQDSDLTR</sequence>
<evidence type="ECO:0000313" key="2">
    <source>
        <dbReference type="Proteomes" id="UP000093111"/>
    </source>
</evidence>
<evidence type="ECO:0000313" key="1">
    <source>
        <dbReference type="EMBL" id="OBZ93187.1"/>
    </source>
</evidence>
<dbReference type="Proteomes" id="UP000093111">
    <property type="component" value="Unassembled WGS sequence"/>
</dbReference>
<gene>
    <name evidence="1" type="ORF">ADU59_22210</name>
</gene>
<dbReference type="AlphaFoldDB" id="A0A1C7NVX3"/>
<organism evidence="1 2">
    <name type="scientific">Pararhizobium polonicum</name>
    <dbReference type="NCBI Taxonomy" id="1612624"/>
    <lineage>
        <taxon>Bacteria</taxon>
        <taxon>Pseudomonadati</taxon>
        <taxon>Pseudomonadota</taxon>
        <taxon>Alphaproteobacteria</taxon>
        <taxon>Hyphomicrobiales</taxon>
        <taxon>Rhizobiaceae</taxon>
        <taxon>Rhizobium/Agrobacterium group</taxon>
        <taxon>Pararhizobium</taxon>
    </lineage>
</organism>
<reference evidence="1 2" key="1">
    <citation type="journal article" date="2016" name="Syst. Appl. Microbiol.">
        <title>Pararhizobium polonicum sp. nov. isolated from tumors on stone fruit rootstocks.</title>
        <authorList>
            <person name="Pulawska J."/>
            <person name="Kuzmanovic N."/>
            <person name="Willems A."/>
            <person name="Pothier J.F."/>
        </authorList>
    </citation>
    <scope>NUCLEOTIDE SEQUENCE [LARGE SCALE GENOMIC DNA]</scope>
    <source>
        <strain evidence="1 2">F5.1</strain>
    </source>
</reference>
<keyword evidence="2" id="KW-1185">Reference proteome</keyword>
<dbReference type="EMBL" id="LGLV01000015">
    <property type="protein sequence ID" value="OBZ93187.1"/>
    <property type="molecule type" value="Genomic_DNA"/>
</dbReference>
<name>A0A1C7NVX3_9HYPH</name>